<protein>
    <submittedName>
        <fullName evidence="4">Oxaloacetate decarboxylase</fullName>
        <ecNumber evidence="4">4.1.1.3</ecNumber>
    </submittedName>
</protein>
<keyword evidence="4" id="KW-0456">Lyase</keyword>
<dbReference type="GO" id="GO:0004736">
    <property type="term" value="F:pyruvate carboxylase activity"/>
    <property type="evidence" value="ECO:0007669"/>
    <property type="project" value="TreeGrafter"/>
</dbReference>
<proteinExistence type="predicted"/>
<dbReference type="InterPro" id="IPR000891">
    <property type="entry name" value="PYR_CT"/>
</dbReference>
<dbReference type="SUPFAM" id="SSF51569">
    <property type="entry name" value="Aldolase"/>
    <property type="match status" value="1"/>
</dbReference>
<evidence type="ECO:0000259" key="3">
    <source>
        <dbReference type="PROSITE" id="PS50991"/>
    </source>
</evidence>
<sequence length="696" mass="74166">MLPVAAALDDAGYWSLECWGGATFDACIRFLGEDPWVRLRELKKAMPKTPLQMLLRGQNLLGYRHYADDVVQRFVERAVKNGMDVFRVFDAMNDPRNMQAALQAVRSHGAHAQGTLSYTTSPAHTLQTWLDLTEQLLETGVDSIAIKDMSGILTPMAAFELVSEIKKRYDVRLHLHAHATTGMAEMALLKAIEAGVDGVDTAISSMSATYGHPATEALVATLAGTKHDTGLDILRLESIAAYFREVRRKYHAFEGQLKGTDSRILVAQVPGGMLTNLEGQLKQQNAAHRLDEVLAEIPRVREDLGFIPLVTPTSQIVGTQAVLNVLTGERYRTIAKETAGILKGEYGHTPVPVNAALQARVLDGAEAITCRPADLLKPELAQLEADVKRQAQEKNIQLADNAIDDVLTVALFPQVGLKFLENRHNPAAFEPLPQAEEVKPAVKAEKPAASGVYTVEVEGKAFVVKVSDGGDISPLTAATPVQATAPAAAPAGAGTPGDRAAGGHHLEGHRRRGPGGGRGRRAADSGSHEDGNRNPRRAGRDRARYRGEIRGRGGGGRHPAEPGVRKRTRNGKSERPDSGHGADAPRRRPGRHAAGEPAAAVAGHRQEVRAAPAAADWLRRPAVEYPGGRAGPDRPGEPAGPPRRRAAGGDCREAPLYAGCPRHQGGAGAGPAVGAGADGGARRGYGLLRRGAGHLL</sequence>
<dbReference type="PANTHER" id="PTHR43778:SF2">
    <property type="entry name" value="PYRUVATE CARBOXYLASE, MITOCHONDRIAL"/>
    <property type="match status" value="1"/>
</dbReference>
<dbReference type="InterPro" id="IPR005776">
    <property type="entry name" value="OadA"/>
</dbReference>
<accession>A0A0H3H260</accession>
<reference evidence="4 5" key="1">
    <citation type="journal article" date="2012" name="J. Bacteriol.">
        <title>Complete genome sequence of Klebsiella oxytoca KCTC 1686, used in production of 2,3-butanediol.</title>
        <authorList>
            <person name="Shin S.H."/>
            <person name="Kim S."/>
            <person name="Kim J.Y."/>
            <person name="Lee S."/>
            <person name="Um Y."/>
            <person name="Oh M.K."/>
            <person name="Kim Y.R."/>
            <person name="Lee J."/>
            <person name="Yang K.S."/>
        </authorList>
    </citation>
    <scope>NUCLEOTIDE SEQUENCE [LARGE SCALE GENOMIC DNA]</scope>
    <source>
        <strain evidence="5">ATCC 8724 / DSM 4798 / JCM 20051 / NBRC 3318 / NRRL B-199 / KCTC 1686</strain>
    </source>
</reference>
<feature type="compositionally biased region" description="Gly residues" evidence="2">
    <location>
        <begin position="666"/>
        <end position="683"/>
    </location>
</feature>
<feature type="compositionally biased region" description="Basic and acidic residues" evidence="2">
    <location>
        <begin position="571"/>
        <end position="586"/>
    </location>
</feature>
<evidence type="ECO:0000256" key="2">
    <source>
        <dbReference type="SAM" id="MobiDB-lite"/>
    </source>
</evidence>
<dbReference type="Pfam" id="PF00682">
    <property type="entry name" value="HMGL-like"/>
    <property type="match status" value="1"/>
</dbReference>
<dbReference type="CDD" id="cd07937">
    <property type="entry name" value="DRE_TIM_PC_TC_5S"/>
    <property type="match status" value="1"/>
</dbReference>
<dbReference type="EMBL" id="CP003218">
    <property type="protein sequence ID" value="AEX02529.1"/>
    <property type="molecule type" value="Genomic_DNA"/>
</dbReference>
<dbReference type="SUPFAM" id="SSF89000">
    <property type="entry name" value="post-HMGL domain-like"/>
    <property type="match status" value="1"/>
</dbReference>
<dbReference type="GO" id="GO:0005737">
    <property type="term" value="C:cytoplasm"/>
    <property type="evidence" value="ECO:0007669"/>
    <property type="project" value="TreeGrafter"/>
</dbReference>
<dbReference type="Pfam" id="PF02436">
    <property type="entry name" value="PYC_OADA"/>
    <property type="match status" value="1"/>
</dbReference>
<dbReference type="GO" id="GO:0008948">
    <property type="term" value="F:oxaloacetate decarboxylase activity"/>
    <property type="evidence" value="ECO:0007669"/>
    <property type="project" value="InterPro"/>
</dbReference>
<dbReference type="InterPro" id="IPR055268">
    <property type="entry name" value="PCB-like"/>
</dbReference>
<dbReference type="EC" id="4.1.1.3" evidence="4"/>
<dbReference type="PANTHER" id="PTHR43778">
    <property type="entry name" value="PYRUVATE CARBOXYLASE"/>
    <property type="match status" value="1"/>
</dbReference>
<dbReference type="Gene3D" id="3.20.20.70">
    <property type="entry name" value="Aldolase class I"/>
    <property type="match status" value="1"/>
</dbReference>
<dbReference type="InterPro" id="IPR013785">
    <property type="entry name" value="Aldolase_TIM"/>
</dbReference>
<evidence type="ECO:0000313" key="5">
    <source>
        <dbReference type="Proteomes" id="UP000007843"/>
    </source>
</evidence>
<gene>
    <name evidence="4" type="ordered locus">KOX_03950</name>
</gene>
<name>A0A0H3H260_KLEM8</name>
<feature type="domain" description="Pyruvate carboxyltransferase" evidence="3">
    <location>
        <begin position="1"/>
        <end position="237"/>
    </location>
</feature>
<evidence type="ECO:0000313" key="4">
    <source>
        <dbReference type="EMBL" id="AEX02529.1"/>
    </source>
</evidence>
<dbReference type="PATRIC" id="fig|1006551.4.peg.793"/>
<evidence type="ECO:0000256" key="1">
    <source>
        <dbReference type="ARBA" id="ARBA00023267"/>
    </source>
</evidence>
<dbReference type="PROSITE" id="PS50991">
    <property type="entry name" value="PYR_CT"/>
    <property type="match status" value="1"/>
</dbReference>
<dbReference type="NCBIfam" id="NF006761">
    <property type="entry name" value="PRK09282.1"/>
    <property type="match status" value="1"/>
</dbReference>
<feature type="region of interest" description="Disordered" evidence="2">
    <location>
        <begin position="666"/>
        <end position="685"/>
    </location>
</feature>
<organism evidence="4 5">
    <name type="scientific">Klebsiella michiganensis (strain ATCC 8724 / DSM 4798 / JCM 20051 / NBRC 3318 / NRRL B-199 / KCTC 1686 / BUCSAV 143 / CCM 1901)</name>
    <dbReference type="NCBI Taxonomy" id="1006551"/>
    <lineage>
        <taxon>Bacteria</taxon>
        <taxon>Pseudomonadati</taxon>
        <taxon>Pseudomonadota</taxon>
        <taxon>Gammaproteobacteria</taxon>
        <taxon>Enterobacterales</taxon>
        <taxon>Enterobacteriaceae</taxon>
        <taxon>Klebsiella/Raoultella group</taxon>
        <taxon>Klebsiella</taxon>
    </lineage>
</organism>
<dbReference type="NCBIfam" id="NF010643">
    <property type="entry name" value="PRK14040.1"/>
    <property type="match status" value="1"/>
</dbReference>
<dbReference type="Proteomes" id="UP000007843">
    <property type="component" value="Chromosome"/>
</dbReference>
<dbReference type="NCBIfam" id="TIGR01108">
    <property type="entry name" value="oadA"/>
    <property type="match status" value="1"/>
</dbReference>
<dbReference type="GO" id="GO:0006094">
    <property type="term" value="P:gluconeogenesis"/>
    <property type="evidence" value="ECO:0007669"/>
    <property type="project" value="TreeGrafter"/>
</dbReference>
<dbReference type="HOGENOM" id="CLU_000395_4_3_6"/>
<feature type="compositionally biased region" description="Low complexity" evidence="2">
    <location>
        <begin position="486"/>
        <end position="499"/>
    </location>
</feature>
<dbReference type="AlphaFoldDB" id="A0A0H3H260"/>
<dbReference type="InterPro" id="IPR003379">
    <property type="entry name" value="Carboxylase_cons_dom"/>
</dbReference>
<feature type="compositionally biased region" description="Basic and acidic residues" evidence="2">
    <location>
        <begin position="521"/>
        <end position="551"/>
    </location>
</feature>
<dbReference type="GO" id="GO:0006814">
    <property type="term" value="P:sodium ion transport"/>
    <property type="evidence" value="ECO:0007669"/>
    <property type="project" value="InterPro"/>
</dbReference>
<feature type="region of interest" description="Disordered" evidence="2">
    <location>
        <begin position="486"/>
        <end position="650"/>
    </location>
</feature>
<dbReference type="KEGG" id="kox:KOX_03950"/>
<keyword evidence="1" id="KW-0092">Biotin</keyword>